<keyword evidence="1" id="KW-1133">Transmembrane helix</keyword>
<keyword evidence="1" id="KW-0472">Membrane</keyword>
<name>A0A6A7K581_9FIRM</name>
<keyword evidence="1" id="KW-0812">Transmembrane</keyword>
<comment type="caution">
    <text evidence="2">The sequence shown here is derived from an EMBL/GenBank/DDBJ whole genome shotgun (WGS) entry which is preliminary data.</text>
</comment>
<feature type="transmembrane region" description="Helical" evidence="1">
    <location>
        <begin position="20"/>
        <end position="41"/>
    </location>
</feature>
<dbReference type="AlphaFoldDB" id="A0A6A7K581"/>
<dbReference type="RefSeq" id="WP_152801148.1">
    <property type="nucleotide sequence ID" value="NZ_WHNX01000002.1"/>
</dbReference>
<feature type="transmembrane region" description="Helical" evidence="1">
    <location>
        <begin position="111"/>
        <end position="128"/>
    </location>
</feature>
<protein>
    <submittedName>
        <fullName evidence="2">TIGR04086 family membrane protein</fullName>
    </submittedName>
</protein>
<sequence length="129" mass="14533">MRELKQGVISSNLTLYLRGLIYSFGLALVLVLILTTVFFFIDLNSNLIGPLEFVILLLTVLYASIFISRKKHTKGWLHGIVVGSIYFFIFMLINLGIATESFQLFSILPKWFFFASTGFLGGCIGVNIR</sequence>
<accession>A0A6A7K581</accession>
<evidence type="ECO:0000313" key="2">
    <source>
        <dbReference type="EMBL" id="MPW24558.1"/>
    </source>
</evidence>
<evidence type="ECO:0000313" key="3">
    <source>
        <dbReference type="Proteomes" id="UP000440004"/>
    </source>
</evidence>
<feature type="transmembrane region" description="Helical" evidence="1">
    <location>
        <begin position="79"/>
        <end position="99"/>
    </location>
</feature>
<dbReference type="InterPro" id="IPR023804">
    <property type="entry name" value="DUF3792_TM"/>
</dbReference>
<keyword evidence="3" id="KW-1185">Reference proteome</keyword>
<organism evidence="2 3">
    <name type="scientific">Alkalibaculum sporogenes</name>
    <dbReference type="NCBI Taxonomy" id="2655001"/>
    <lineage>
        <taxon>Bacteria</taxon>
        <taxon>Bacillati</taxon>
        <taxon>Bacillota</taxon>
        <taxon>Clostridia</taxon>
        <taxon>Eubacteriales</taxon>
        <taxon>Eubacteriaceae</taxon>
        <taxon>Alkalibaculum</taxon>
    </lineage>
</organism>
<dbReference type="Pfam" id="PF12670">
    <property type="entry name" value="DUF3792"/>
    <property type="match status" value="1"/>
</dbReference>
<gene>
    <name evidence="2" type="ORF">GC105_01960</name>
</gene>
<feature type="transmembrane region" description="Helical" evidence="1">
    <location>
        <begin position="47"/>
        <end position="67"/>
    </location>
</feature>
<reference evidence="2 3" key="1">
    <citation type="submission" date="2019-10" db="EMBL/GenBank/DDBJ databases">
        <title>Alkalibaculum tamaniensis sp.nov., a new alkaliphilic acetogen, isolated on methoxylated aromatics from a mud volcano.</title>
        <authorList>
            <person name="Khomyakova M.A."/>
            <person name="Merkel A.Y."/>
            <person name="Bonch-Osmolovskaya E.A."/>
            <person name="Slobodkin A.I."/>
        </authorList>
    </citation>
    <scope>NUCLEOTIDE SEQUENCE [LARGE SCALE GENOMIC DNA]</scope>
    <source>
        <strain evidence="2 3">M08DMB</strain>
    </source>
</reference>
<proteinExistence type="predicted"/>
<dbReference type="EMBL" id="WHNX01000002">
    <property type="protein sequence ID" value="MPW24558.1"/>
    <property type="molecule type" value="Genomic_DNA"/>
</dbReference>
<dbReference type="NCBIfam" id="TIGR04086">
    <property type="entry name" value="TIGR04086_membr"/>
    <property type="match status" value="1"/>
</dbReference>
<dbReference type="Proteomes" id="UP000440004">
    <property type="component" value="Unassembled WGS sequence"/>
</dbReference>
<evidence type="ECO:0000256" key="1">
    <source>
        <dbReference type="SAM" id="Phobius"/>
    </source>
</evidence>